<dbReference type="InterPro" id="IPR021332">
    <property type="entry name" value="DUF2944"/>
</dbReference>
<evidence type="ECO:0000313" key="2">
    <source>
        <dbReference type="Proteomes" id="UP000198866"/>
    </source>
</evidence>
<organism evidence="1 2">
    <name type="scientific">Paraburkholderia diazotrophica</name>
    <dbReference type="NCBI Taxonomy" id="667676"/>
    <lineage>
        <taxon>Bacteria</taxon>
        <taxon>Pseudomonadati</taxon>
        <taxon>Pseudomonadota</taxon>
        <taxon>Betaproteobacteria</taxon>
        <taxon>Burkholderiales</taxon>
        <taxon>Burkholderiaceae</taxon>
        <taxon>Paraburkholderia</taxon>
    </lineage>
</organism>
<dbReference type="AlphaFoldDB" id="A0A1H6XHF7"/>
<dbReference type="OrthoDB" id="7057642at2"/>
<dbReference type="STRING" id="667676.SAMN05192539_100872"/>
<protein>
    <submittedName>
        <fullName evidence="1">Uncharacterized protein</fullName>
    </submittedName>
</protein>
<dbReference type="Proteomes" id="UP000198866">
    <property type="component" value="Unassembled WGS sequence"/>
</dbReference>
<dbReference type="RefSeq" id="WP_090865531.1">
    <property type="nucleotide sequence ID" value="NZ_FNYE01000008.1"/>
</dbReference>
<proteinExistence type="predicted"/>
<keyword evidence="2" id="KW-1185">Reference proteome</keyword>
<sequence>MDDIVRQALAKWPNVPHCTGWLLLDRRGNWRMRDEAAQAAGALGEPIRHTALLGFINRNYEADDQGQWFFQNGPQRVYVELVYTPFVVRLATDDATGTLTLTNQAGAAFEPAAAYLDDEGGIVFADKSAPARIAVLHDHDLDLFSEHAELGGDGLSGQFLWRDDIAFQLEPVRKAEVEKRFGFVASPAARAAAETAAALDKSAR</sequence>
<evidence type="ECO:0000313" key="1">
    <source>
        <dbReference type="EMBL" id="SEJ24282.1"/>
    </source>
</evidence>
<dbReference type="Pfam" id="PF11161">
    <property type="entry name" value="DUF2944"/>
    <property type="match status" value="1"/>
</dbReference>
<dbReference type="EMBL" id="FNYE01000008">
    <property type="protein sequence ID" value="SEJ24282.1"/>
    <property type="molecule type" value="Genomic_DNA"/>
</dbReference>
<reference evidence="2" key="1">
    <citation type="submission" date="2016-10" db="EMBL/GenBank/DDBJ databases">
        <authorList>
            <person name="Varghese N."/>
            <person name="Submissions S."/>
        </authorList>
    </citation>
    <scope>NUCLEOTIDE SEQUENCE [LARGE SCALE GENOMIC DNA]</scope>
    <source>
        <strain evidence="2">LMG 26031</strain>
    </source>
</reference>
<accession>A0A1H6XHF7</accession>
<name>A0A1H6XHF7_9BURK</name>
<gene>
    <name evidence="1" type="ORF">SAMN05192539_100872</name>
</gene>